<dbReference type="InterPro" id="IPR005074">
    <property type="entry name" value="Peptidase_C39"/>
</dbReference>
<organism evidence="11 12">
    <name type="scientific">Alteromonas stellipolaris</name>
    <dbReference type="NCBI Taxonomy" id="233316"/>
    <lineage>
        <taxon>Bacteria</taxon>
        <taxon>Pseudomonadati</taxon>
        <taxon>Pseudomonadota</taxon>
        <taxon>Gammaproteobacteria</taxon>
        <taxon>Alteromonadales</taxon>
        <taxon>Alteromonadaceae</taxon>
        <taxon>Alteromonas/Salinimonas group</taxon>
        <taxon>Alteromonas</taxon>
    </lineage>
</organism>
<dbReference type="InterPro" id="IPR003439">
    <property type="entry name" value="ABC_transporter-like_ATP-bd"/>
</dbReference>
<comment type="subcellular location">
    <subcellularLocation>
        <location evidence="1">Cell membrane</location>
        <topology evidence="1">Multi-pass membrane protein</topology>
    </subcellularLocation>
</comment>
<dbReference type="PROSITE" id="PS50893">
    <property type="entry name" value="ABC_TRANSPORTER_2"/>
    <property type="match status" value="1"/>
</dbReference>
<dbReference type="InterPro" id="IPR003593">
    <property type="entry name" value="AAA+_ATPase"/>
</dbReference>
<evidence type="ECO:0000256" key="2">
    <source>
        <dbReference type="ARBA" id="ARBA00022692"/>
    </source>
</evidence>
<dbReference type="SUPFAM" id="SSF90123">
    <property type="entry name" value="ABC transporter transmembrane region"/>
    <property type="match status" value="1"/>
</dbReference>
<keyword evidence="5 7" id="KW-1133">Transmembrane helix</keyword>
<evidence type="ECO:0000256" key="7">
    <source>
        <dbReference type="SAM" id="Phobius"/>
    </source>
</evidence>
<dbReference type="Pfam" id="PF00664">
    <property type="entry name" value="ABC_membrane"/>
    <property type="match status" value="1"/>
</dbReference>
<dbReference type="Pfam" id="PF03412">
    <property type="entry name" value="Peptidase_C39"/>
    <property type="match status" value="1"/>
</dbReference>
<dbReference type="Pfam" id="PF00005">
    <property type="entry name" value="ABC_tran"/>
    <property type="match status" value="1"/>
</dbReference>
<dbReference type="Gene3D" id="3.40.50.300">
    <property type="entry name" value="P-loop containing nucleotide triphosphate hydrolases"/>
    <property type="match status" value="1"/>
</dbReference>
<protein>
    <submittedName>
        <fullName evidence="11">ABC transporter ATP-binding protein</fullName>
    </submittedName>
</protein>
<dbReference type="PROSITE" id="PS50929">
    <property type="entry name" value="ABC_TM1F"/>
    <property type="match status" value="1"/>
</dbReference>
<keyword evidence="6 7" id="KW-0472">Membrane</keyword>
<feature type="transmembrane region" description="Helical" evidence="7">
    <location>
        <begin position="213"/>
        <end position="234"/>
    </location>
</feature>
<evidence type="ECO:0000256" key="1">
    <source>
        <dbReference type="ARBA" id="ARBA00004651"/>
    </source>
</evidence>
<dbReference type="PROSITE" id="PS50990">
    <property type="entry name" value="PEPTIDASE_C39"/>
    <property type="match status" value="1"/>
</dbReference>
<dbReference type="InterPro" id="IPR027417">
    <property type="entry name" value="P-loop_NTPase"/>
</dbReference>
<proteinExistence type="predicted"/>
<feature type="transmembrane region" description="Helical" evidence="7">
    <location>
        <begin position="318"/>
        <end position="337"/>
    </location>
</feature>
<feature type="transmembrane region" description="Helical" evidence="7">
    <location>
        <begin position="287"/>
        <end position="311"/>
    </location>
</feature>
<evidence type="ECO:0000259" key="8">
    <source>
        <dbReference type="PROSITE" id="PS50893"/>
    </source>
</evidence>
<sequence>MMNITHGFASPVLSALSPKNKVPVVLQTEAAECGLACVSMVAQYYGDKRDMTHLRQRISVSLRGITLKDIMDIAQQMAFQCRALKIEPQDLSQLTLPAILHWDMRHFVVLTNVGRERFTIHDPSIGKRTFTFDEASKHLTGIALEITPKDNFSPPPVKPLLKLRDFFTRTIGFKRNLATLLALSALLQLFALASPYYVQTVVDDVLLQGNQALLTALAIGFTFLLLISIFTRVLRRFLILAVSSRLQLQMSASVFQHLLSLPLDFFAKRHVGDVVSRFGSLAHIREFLTTGLVTALLDGVMAIITLVVMALYSVKLTLCVVLVVAIYLLFRIALIPITKRLTTEKIALGATEQSHFMESVRGMLPIRVYRQESQRHSQWQNKLVATLNKDISLGKLNIGSDAVNQVLFGLENIAVIFIAASLVMDNMLTVGMMLAFIAYKTKFTAAVDGLVSKFIELRMLAVHFSRLSDIVLTEPAETTLLSQQPSAYSNATPVPAAATSNAIASSTPAIHLKAHNLSYRYGEGCNCIFENLNLSVKAGEIIAIVGASGSGKSTLLKCLMGLYAPSEGTVSHNMISSSNHAPTIASVLQEDMCLSGSMAENISCFDEIPNQEKIVRAAQLACIHDEICAMPMQYHSLVGDMGSSLSGGQKQRLLLARALYRSPDILFLDEASSHLDIQNEHIINTHLKALNITRIMVAHRPQTIALADTVYQLVDGTLQRYPASEIVEENDNTPLGDS</sequence>
<evidence type="ECO:0000313" key="11">
    <source>
        <dbReference type="EMBL" id="AMJ76531.1"/>
    </source>
</evidence>
<dbReference type="InterPro" id="IPR036640">
    <property type="entry name" value="ABC1_TM_sf"/>
</dbReference>
<evidence type="ECO:0000256" key="3">
    <source>
        <dbReference type="ARBA" id="ARBA00022741"/>
    </source>
</evidence>
<dbReference type="Proteomes" id="UP000056750">
    <property type="component" value="Chromosome"/>
</dbReference>
<evidence type="ECO:0000313" key="12">
    <source>
        <dbReference type="Proteomes" id="UP000056750"/>
    </source>
</evidence>
<dbReference type="CDD" id="cd18567">
    <property type="entry name" value="ABC_6TM_CvaB_RaxB_like"/>
    <property type="match status" value="1"/>
</dbReference>
<keyword evidence="4 11" id="KW-0067">ATP-binding</keyword>
<evidence type="ECO:0000256" key="5">
    <source>
        <dbReference type="ARBA" id="ARBA00022989"/>
    </source>
</evidence>
<keyword evidence="3" id="KW-0547">Nucleotide-binding</keyword>
<evidence type="ECO:0000259" key="10">
    <source>
        <dbReference type="PROSITE" id="PS50990"/>
    </source>
</evidence>
<reference evidence="11 12" key="1">
    <citation type="submission" date="2015-12" db="EMBL/GenBank/DDBJ databases">
        <title>Intraspecies pangenome expansion in the marine bacterium Alteromonas.</title>
        <authorList>
            <person name="Lopez-Perez M."/>
            <person name="Rodriguez-Valera F."/>
        </authorList>
    </citation>
    <scope>NUCLEOTIDE SEQUENCE [LARGE SCALE GENOMIC DNA]</scope>
    <source>
        <strain evidence="11 12">LMG 21861</strain>
    </source>
</reference>
<dbReference type="PANTHER" id="PTHR24221">
    <property type="entry name" value="ATP-BINDING CASSETTE SUB-FAMILY B"/>
    <property type="match status" value="1"/>
</dbReference>
<dbReference type="InterPro" id="IPR011527">
    <property type="entry name" value="ABC1_TM_dom"/>
</dbReference>
<keyword evidence="2 7" id="KW-0812">Transmembrane</keyword>
<dbReference type="GO" id="GO:0005524">
    <property type="term" value="F:ATP binding"/>
    <property type="evidence" value="ECO:0007669"/>
    <property type="project" value="UniProtKB-KW"/>
</dbReference>
<dbReference type="EMBL" id="CP013926">
    <property type="protein sequence ID" value="AMJ76531.1"/>
    <property type="molecule type" value="Genomic_DNA"/>
</dbReference>
<feature type="transmembrane region" description="Helical" evidence="7">
    <location>
        <begin position="177"/>
        <end position="198"/>
    </location>
</feature>
<gene>
    <name evidence="11" type="ORF">AVL57_18835</name>
</gene>
<evidence type="ECO:0000256" key="6">
    <source>
        <dbReference type="ARBA" id="ARBA00023136"/>
    </source>
</evidence>
<feature type="domain" description="ABC transporter" evidence="8">
    <location>
        <begin position="512"/>
        <end position="738"/>
    </location>
</feature>
<feature type="transmembrane region" description="Helical" evidence="7">
    <location>
        <begin position="413"/>
        <end position="439"/>
    </location>
</feature>
<evidence type="ECO:0000256" key="4">
    <source>
        <dbReference type="ARBA" id="ARBA00022840"/>
    </source>
</evidence>
<dbReference type="InterPro" id="IPR039421">
    <property type="entry name" value="Type_1_exporter"/>
</dbReference>
<dbReference type="InterPro" id="IPR017871">
    <property type="entry name" value="ABC_transporter-like_CS"/>
</dbReference>
<name>A0ABN4LTA6_9ALTE</name>
<dbReference type="PANTHER" id="PTHR24221:SF606">
    <property type="entry name" value="COLICIN V SECRETION-PROCESSING ATP-BINDING PROTEIN"/>
    <property type="match status" value="1"/>
</dbReference>
<dbReference type="SUPFAM" id="SSF52540">
    <property type="entry name" value="P-loop containing nucleoside triphosphate hydrolases"/>
    <property type="match status" value="1"/>
</dbReference>
<accession>A0ABN4LTA6</accession>
<evidence type="ECO:0000259" key="9">
    <source>
        <dbReference type="PROSITE" id="PS50929"/>
    </source>
</evidence>
<dbReference type="Gene3D" id="3.90.70.10">
    <property type="entry name" value="Cysteine proteinases"/>
    <property type="match status" value="1"/>
</dbReference>
<keyword evidence="12" id="KW-1185">Reference proteome</keyword>
<dbReference type="PROSITE" id="PS00211">
    <property type="entry name" value="ABC_TRANSPORTER_1"/>
    <property type="match status" value="1"/>
</dbReference>
<dbReference type="Gene3D" id="1.20.1560.10">
    <property type="entry name" value="ABC transporter type 1, transmembrane domain"/>
    <property type="match status" value="1"/>
</dbReference>
<feature type="domain" description="Peptidase C39" evidence="10">
    <location>
        <begin position="27"/>
        <end position="146"/>
    </location>
</feature>
<dbReference type="SMART" id="SM00382">
    <property type="entry name" value="AAA"/>
    <property type="match status" value="1"/>
</dbReference>
<feature type="domain" description="ABC transmembrane type-1" evidence="9">
    <location>
        <begin position="178"/>
        <end position="459"/>
    </location>
</feature>